<evidence type="ECO:0000313" key="3">
    <source>
        <dbReference type="Proteomes" id="UP001576780"/>
    </source>
</evidence>
<dbReference type="RefSeq" id="WP_413280599.1">
    <property type="nucleotide sequence ID" value="NZ_JBHFNT010000245.1"/>
</dbReference>
<evidence type="ECO:0000259" key="1">
    <source>
        <dbReference type="Pfam" id="PF21814"/>
    </source>
</evidence>
<dbReference type="Proteomes" id="UP001576780">
    <property type="component" value="Unassembled WGS sequence"/>
</dbReference>
<dbReference type="Pfam" id="PF21814">
    <property type="entry name" value="DUF6883"/>
    <property type="match status" value="1"/>
</dbReference>
<organism evidence="2 3">
    <name type="scientific">Floridaenema evergladense BLCC-F167</name>
    <dbReference type="NCBI Taxonomy" id="3153639"/>
    <lineage>
        <taxon>Bacteria</taxon>
        <taxon>Bacillati</taxon>
        <taxon>Cyanobacteriota</taxon>
        <taxon>Cyanophyceae</taxon>
        <taxon>Oscillatoriophycideae</taxon>
        <taxon>Aerosakkonematales</taxon>
        <taxon>Aerosakkonemataceae</taxon>
        <taxon>Floridanema</taxon>
        <taxon>Floridanema evergladense</taxon>
    </lineage>
</organism>
<protein>
    <submittedName>
        <fullName evidence="2">DUF6883 domain-containing protein</fullName>
    </submittedName>
</protein>
<reference evidence="2 3" key="1">
    <citation type="submission" date="2024-09" db="EMBL/GenBank/DDBJ databases">
        <title>Floridaenema gen nov. (Aerosakkonemataceae, Aerosakkonematales ord. nov., Cyanobacteria) from benthic tropical and subtropical fresh waters, with the description of four new species.</title>
        <authorList>
            <person name="Moretto J.A."/>
            <person name="Berthold D.E."/>
            <person name="Lefler F.W."/>
            <person name="Huang I.-S."/>
            <person name="Laughinghouse H. IV."/>
        </authorList>
    </citation>
    <scope>NUCLEOTIDE SEQUENCE [LARGE SCALE GENOMIC DNA]</scope>
    <source>
        <strain evidence="2 3">BLCC-F167</strain>
    </source>
</reference>
<gene>
    <name evidence="2" type="ORF">ACE1CA_27615</name>
</gene>
<feature type="domain" description="DUF6883" evidence="1">
    <location>
        <begin position="2"/>
        <end position="109"/>
    </location>
</feature>
<name>A0ABV4WUG8_9CYAN</name>
<sequence length="110" mass="12737">MKLPNSDRAVIEPAKLTQYLLNLEHRRGSAKARLLLRFGYSPENWQQLEADIRQYHLDADVELTKQNPYGIRYEISAILQTPTGESLLLRTVWQVDIGTDFPRLITMIPD</sequence>
<dbReference type="InterPro" id="IPR049250">
    <property type="entry name" value="DUF6883"/>
</dbReference>
<keyword evidence="3" id="KW-1185">Reference proteome</keyword>
<accession>A0ABV4WUG8</accession>
<dbReference type="EMBL" id="JBHFNT010000245">
    <property type="protein sequence ID" value="MFB2838278.1"/>
    <property type="molecule type" value="Genomic_DNA"/>
</dbReference>
<proteinExistence type="predicted"/>
<comment type="caution">
    <text evidence="2">The sequence shown here is derived from an EMBL/GenBank/DDBJ whole genome shotgun (WGS) entry which is preliminary data.</text>
</comment>
<evidence type="ECO:0000313" key="2">
    <source>
        <dbReference type="EMBL" id="MFB2838278.1"/>
    </source>
</evidence>